<dbReference type="RefSeq" id="WP_114696995.1">
    <property type="nucleotide sequence ID" value="NZ_QQOH01000005.1"/>
</dbReference>
<dbReference type="PANTHER" id="PTHR30055">
    <property type="entry name" value="HTH-TYPE TRANSCRIPTIONAL REGULATOR RUTR"/>
    <property type="match status" value="1"/>
</dbReference>
<dbReference type="PANTHER" id="PTHR30055:SF233">
    <property type="entry name" value="REGULATORY PROTEIN TETR"/>
    <property type="match status" value="1"/>
</dbReference>
<dbReference type="InterPro" id="IPR039536">
    <property type="entry name" value="TetR_C_Proteobacteria"/>
</dbReference>
<dbReference type="InterPro" id="IPR009057">
    <property type="entry name" value="Homeodomain-like_sf"/>
</dbReference>
<evidence type="ECO:0000259" key="4">
    <source>
        <dbReference type="PROSITE" id="PS50977"/>
    </source>
</evidence>
<dbReference type="Proteomes" id="UP000253769">
    <property type="component" value="Unassembled WGS sequence"/>
</dbReference>
<feature type="domain" description="HTH tetR-type" evidence="4">
    <location>
        <begin position="22"/>
        <end position="82"/>
    </location>
</feature>
<dbReference type="Pfam" id="PF00440">
    <property type="entry name" value="TetR_N"/>
    <property type="match status" value="1"/>
</dbReference>
<dbReference type="InterPro" id="IPR036271">
    <property type="entry name" value="Tet_transcr_reg_TetR-rel_C_sf"/>
</dbReference>
<feature type="DNA-binding region" description="H-T-H motif" evidence="2">
    <location>
        <begin position="45"/>
        <end position="64"/>
    </location>
</feature>
<dbReference type="Pfam" id="PF14246">
    <property type="entry name" value="TetR_C_7"/>
    <property type="match status" value="1"/>
</dbReference>
<name>A0A369W8V3_9GAMM</name>
<dbReference type="SUPFAM" id="SSF48498">
    <property type="entry name" value="Tetracyclin repressor-like, C-terminal domain"/>
    <property type="match status" value="1"/>
</dbReference>
<dbReference type="SUPFAM" id="SSF46689">
    <property type="entry name" value="Homeodomain-like"/>
    <property type="match status" value="1"/>
</dbReference>
<dbReference type="InterPro" id="IPR050109">
    <property type="entry name" value="HTH-type_TetR-like_transc_reg"/>
</dbReference>
<dbReference type="AlphaFoldDB" id="A0A369W8V3"/>
<dbReference type="GO" id="GO:0000976">
    <property type="term" value="F:transcription cis-regulatory region binding"/>
    <property type="evidence" value="ECO:0007669"/>
    <property type="project" value="TreeGrafter"/>
</dbReference>
<dbReference type="InterPro" id="IPR001647">
    <property type="entry name" value="HTH_TetR"/>
</dbReference>
<accession>A0A369W8V3</accession>
<feature type="region of interest" description="Disordered" evidence="3">
    <location>
        <begin position="1"/>
        <end position="21"/>
    </location>
</feature>
<dbReference type="PROSITE" id="PS50977">
    <property type="entry name" value="HTH_TETR_2"/>
    <property type="match status" value="1"/>
</dbReference>
<evidence type="ECO:0000256" key="2">
    <source>
        <dbReference type="PROSITE-ProRule" id="PRU00335"/>
    </source>
</evidence>
<keyword evidence="1 2" id="KW-0238">DNA-binding</keyword>
<sequence>MTTPQDNPPAKRGRPVDPELQQQRRQDLMDAAYELLRNNSYRSITIRDLATQAGTQSAMIRYYFGDKQGLFLAMLKQIADQRFSHFQRLSEAPDPIRSFIEASLQFFAEHSPLIRLITDEMLAGDSALKQAIIETGPKRMATLLPKLIESQQQAGQLRADLDPKWAAFSLVSLIMMPFIVSPVRQQAWQIDDSVLPSSSWSDHIYRLFTEGARP</sequence>
<reference evidence="5 6" key="1">
    <citation type="submission" date="2018-07" db="EMBL/GenBank/DDBJ databases">
        <title>Motiliproteus coralliicola sp. nov., a bacterium isolated from Coral.</title>
        <authorList>
            <person name="Wang G."/>
        </authorList>
    </citation>
    <scope>NUCLEOTIDE SEQUENCE [LARGE SCALE GENOMIC DNA]</scope>
    <source>
        <strain evidence="5 6">C34</strain>
    </source>
</reference>
<dbReference type="OrthoDB" id="2356263at2"/>
<evidence type="ECO:0000313" key="6">
    <source>
        <dbReference type="Proteomes" id="UP000253769"/>
    </source>
</evidence>
<organism evidence="5 6">
    <name type="scientific">Motiliproteus coralliicola</name>
    <dbReference type="NCBI Taxonomy" id="2283196"/>
    <lineage>
        <taxon>Bacteria</taxon>
        <taxon>Pseudomonadati</taxon>
        <taxon>Pseudomonadota</taxon>
        <taxon>Gammaproteobacteria</taxon>
        <taxon>Oceanospirillales</taxon>
        <taxon>Oceanospirillaceae</taxon>
        <taxon>Motiliproteus</taxon>
    </lineage>
</organism>
<comment type="caution">
    <text evidence="5">The sequence shown here is derived from an EMBL/GenBank/DDBJ whole genome shotgun (WGS) entry which is preliminary data.</text>
</comment>
<dbReference type="GO" id="GO:0003700">
    <property type="term" value="F:DNA-binding transcription factor activity"/>
    <property type="evidence" value="ECO:0007669"/>
    <property type="project" value="TreeGrafter"/>
</dbReference>
<dbReference type="EMBL" id="QQOH01000005">
    <property type="protein sequence ID" value="RDE18418.1"/>
    <property type="molecule type" value="Genomic_DNA"/>
</dbReference>
<evidence type="ECO:0000256" key="1">
    <source>
        <dbReference type="ARBA" id="ARBA00023125"/>
    </source>
</evidence>
<protein>
    <submittedName>
        <fullName evidence="5">TetR/AcrR family transcriptional regulator</fullName>
    </submittedName>
</protein>
<dbReference type="Gene3D" id="1.10.357.10">
    <property type="entry name" value="Tetracycline Repressor, domain 2"/>
    <property type="match status" value="1"/>
</dbReference>
<proteinExistence type="predicted"/>
<keyword evidence="6" id="KW-1185">Reference proteome</keyword>
<evidence type="ECO:0000313" key="5">
    <source>
        <dbReference type="EMBL" id="RDE18418.1"/>
    </source>
</evidence>
<gene>
    <name evidence="5" type="ORF">DV711_17360</name>
</gene>
<evidence type="ECO:0000256" key="3">
    <source>
        <dbReference type="SAM" id="MobiDB-lite"/>
    </source>
</evidence>